<feature type="compositionally biased region" description="Basic and acidic residues" evidence="1">
    <location>
        <begin position="332"/>
        <end position="342"/>
    </location>
</feature>
<evidence type="ECO:0008006" key="4">
    <source>
        <dbReference type="Google" id="ProtNLM"/>
    </source>
</evidence>
<dbReference type="Proteomes" id="UP000315522">
    <property type="component" value="Unassembled WGS sequence"/>
</dbReference>
<gene>
    <name evidence="2" type="ORF">LAWI1_G007576</name>
</gene>
<dbReference type="AlphaFoldDB" id="A0A559M6M4"/>
<accession>A0A559M6M4</accession>
<evidence type="ECO:0000256" key="1">
    <source>
        <dbReference type="SAM" id="MobiDB-lite"/>
    </source>
</evidence>
<dbReference type="Gene3D" id="2.60.120.620">
    <property type="entry name" value="q2cbj1_9rhob like domain"/>
    <property type="match status" value="1"/>
</dbReference>
<evidence type="ECO:0000313" key="3">
    <source>
        <dbReference type="Proteomes" id="UP000315522"/>
    </source>
</evidence>
<feature type="region of interest" description="Disordered" evidence="1">
    <location>
        <begin position="312"/>
        <end position="342"/>
    </location>
</feature>
<dbReference type="EMBL" id="QGML01001633">
    <property type="protein sequence ID" value="TVY88618.1"/>
    <property type="molecule type" value="Genomic_DNA"/>
</dbReference>
<dbReference type="PANTHER" id="PTHR33099:SF7">
    <property type="entry name" value="MYND-TYPE DOMAIN-CONTAINING PROTEIN"/>
    <property type="match status" value="1"/>
</dbReference>
<keyword evidence="3" id="KW-1185">Reference proteome</keyword>
<protein>
    <recommendedName>
        <fullName evidence="4">Fe2OG dioxygenase domain-containing protein</fullName>
    </recommendedName>
</protein>
<reference evidence="2 3" key="1">
    <citation type="submission" date="2018-05" db="EMBL/GenBank/DDBJ databases">
        <title>Genome sequencing and assembly of the regulated plant pathogen Lachnellula willkommii and related sister species for the development of diagnostic species identification markers.</title>
        <authorList>
            <person name="Giroux E."/>
            <person name="Bilodeau G."/>
        </authorList>
    </citation>
    <scope>NUCLEOTIDE SEQUENCE [LARGE SCALE GENOMIC DNA]</scope>
    <source>
        <strain evidence="2 3">CBS 172.35</strain>
    </source>
</reference>
<evidence type="ECO:0000313" key="2">
    <source>
        <dbReference type="EMBL" id="TVY88618.1"/>
    </source>
</evidence>
<organism evidence="2 3">
    <name type="scientific">Lachnellula willkommii</name>
    <dbReference type="NCBI Taxonomy" id="215461"/>
    <lineage>
        <taxon>Eukaryota</taxon>
        <taxon>Fungi</taxon>
        <taxon>Dikarya</taxon>
        <taxon>Ascomycota</taxon>
        <taxon>Pezizomycotina</taxon>
        <taxon>Leotiomycetes</taxon>
        <taxon>Helotiales</taxon>
        <taxon>Lachnaceae</taxon>
        <taxon>Lachnellula</taxon>
    </lineage>
</organism>
<comment type="caution">
    <text evidence="2">The sequence shown here is derived from an EMBL/GenBank/DDBJ whole genome shotgun (WGS) entry which is preliminary data.</text>
</comment>
<name>A0A559M6M4_9HELO</name>
<proteinExistence type="predicted"/>
<feature type="compositionally biased region" description="Acidic residues" evidence="1">
    <location>
        <begin position="312"/>
        <end position="325"/>
    </location>
</feature>
<sequence length="369" mass="41572">MKEAINGYVSNYCCGGNIPITTDKIIRSATSAYQPIRAPPVSLRWDLSREAGEACYIHFPLDAPVEGRHTKTQDYLFQDLLEACDPATFGLCGRDVLDEQYRKAGKLDTNRFSTSFHPHDYGIVDTISQTLLPNALSQIMKDRVEHRGVLAELYKLNVYSGPGGKFQAHVDTPRGAAQFGSLVVCGQFRVTHKGHSTFFDWSQNDTSIQWAAFYSDCKHEVLEVEEGHRITLTYNLYCVENSAKELLKDNNFMRKGGTIGFYCNHMYAHNNKATEKLMPFALKGLDVAIFSVFLKLGLKVSVLPVLEDHADDEYSDEEETYESDESGVNSEASHRTAPERYRTQLMGKTFHPMEFLDGGEMSSSEKREV</sequence>
<dbReference type="PANTHER" id="PTHR33099">
    <property type="entry name" value="FE2OG DIOXYGENASE DOMAIN-CONTAINING PROTEIN"/>
    <property type="match status" value="1"/>
</dbReference>